<organism evidence="1">
    <name type="scientific">Arundo donax</name>
    <name type="common">Giant reed</name>
    <name type="synonym">Donax arundinaceus</name>
    <dbReference type="NCBI Taxonomy" id="35708"/>
    <lineage>
        <taxon>Eukaryota</taxon>
        <taxon>Viridiplantae</taxon>
        <taxon>Streptophyta</taxon>
        <taxon>Embryophyta</taxon>
        <taxon>Tracheophyta</taxon>
        <taxon>Spermatophyta</taxon>
        <taxon>Magnoliopsida</taxon>
        <taxon>Liliopsida</taxon>
        <taxon>Poales</taxon>
        <taxon>Poaceae</taxon>
        <taxon>PACMAD clade</taxon>
        <taxon>Arundinoideae</taxon>
        <taxon>Arundineae</taxon>
        <taxon>Arundo</taxon>
    </lineage>
</organism>
<sequence>MNFNELYITVLCSDIAIYFVKGMEKKVCVCHAIMTALSGIAPVISKSLKSRCV</sequence>
<name>A0A0A9BD73_ARUDO</name>
<protein>
    <submittedName>
        <fullName evidence="1">Uncharacterized protein</fullName>
    </submittedName>
</protein>
<accession>A0A0A9BD73</accession>
<dbReference type="EMBL" id="GBRH01238740">
    <property type="protein sequence ID" value="JAD59155.1"/>
    <property type="molecule type" value="Transcribed_RNA"/>
</dbReference>
<evidence type="ECO:0000313" key="1">
    <source>
        <dbReference type="EMBL" id="JAD59155.1"/>
    </source>
</evidence>
<proteinExistence type="predicted"/>
<reference evidence="1" key="1">
    <citation type="submission" date="2014-09" db="EMBL/GenBank/DDBJ databases">
        <authorList>
            <person name="Magalhaes I.L.F."/>
            <person name="Oliveira U."/>
            <person name="Santos F.R."/>
            <person name="Vidigal T.H.D.A."/>
            <person name="Brescovit A.D."/>
            <person name="Santos A.J."/>
        </authorList>
    </citation>
    <scope>NUCLEOTIDE SEQUENCE</scope>
    <source>
        <tissue evidence="1">Shoot tissue taken approximately 20 cm above the soil surface</tissue>
    </source>
</reference>
<dbReference type="AlphaFoldDB" id="A0A0A9BD73"/>
<reference evidence="1" key="2">
    <citation type="journal article" date="2015" name="Data Brief">
        <title>Shoot transcriptome of the giant reed, Arundo donax.</title>
        <authorList>
            <person name="Barrero R.A."/>
            <person name="Guerrero F.D."/>
            <person name="Moolhuijzen P."/>
            <person name="Goolsby J.A."/>
            <person name="Tidwell J."/>
            <person name="Bellgard S.E."/>
            <person name="Bellgard M.I."/>
        </authorList>
    </citation>
    <scope>NUCLEOTIDE SEQUENCE</scope>
    <source>
        <tissue evidence="1">Shoot tissue taken approximately 20 cm above the soil surface</tissue>
    </source>
</reference>